<sequence length="80" mass="8715">MSKAKTKMRASRLAQPKSEADAVKQRLQWIAAGLVQMLAAGLEMMVVLATFTEALSAPQIRCTFFACLGRRTASDLSGKR</sequence>
<organism evidence="1 2">
    <name type="scientific">Paenirhodobacter huangdaonensis</name>
    <dbReference type="NCBI Taxonomy" id="2501515"/>
    <lineage>
        <taxon>Bacteria</taxon>
        <taxon>Pseudomonadati</taxon>
        <taxon>Pseudomonadota</taxon>
        <taxon>Alphaproteobacteria</taxon>
        <taxon>Rhodobacterales</taxon>
        <taxon>Rhodobacter group</taxon>
        <taxon>Paenirhodobacter</taxon>
    </lineage>
</organism>
<evidence type="ECO:0000313" key="1">
    <source>
        <dbReference type="EMBL" id="RWR47706.1"/>
    </source>
</evidence>
<dbReference type="Proteomes" id="UP000288071">
    <property type="component" value="Unassembled WGS sequence"/>
</dbReference>
<proteinExistence type="predicted"/>
<accession>A0A3S3LIE6</accession>
<protein>
    <submittedName>
        <fullName evidence="1">Uncharacterized protein</fullName>
    </submittedName>
</protein>
<dbReference type="RefSeq" id="WP_128157912.1">
    <property type="nucleotide sequence ID" value="NZ_JBHSOM010000024.1"/>
</dbReference>
<reference evidence="2" key="1">
    <citation type="submission" date="2019-01" db="EMBL/GenBank/DDBJ databases">
        <title>Sinorhodobacter populi sp. nov. isolated from the symptomatic bark tissue of Populus euramericana canker.</title>
        <authorList>
            <person name="Li Y."/>
        </authorList>
    </citation>
    <scope>NUCLEOTIDE SEQUENCE [LARGE SCALE GENOMIC DNA]</scope>
    <source>
        <strain evidence="2">CGMCC 1.12963</strain>
    </source>
</reference>
<gene>
    <name evidence="1" type="ORF">EOW66_19110</name>
</gene>
<dbReference type="AlphaFoldDB" id="A0A3S3LIE6"/>
<evidence type="ECO:0000313" key="2">
    <source>
        <dbReference type="Proteomes" id="UP000288071"/>
    </source>
</evidence>
<name>A0A3S3LIE6_9RHOB</name>
<dbReference type="EMBL" id="SAVA01000018">
    <property type="protein sequence ID" value="RWR47706.1"/>
    <property type="molecule type" value="Genomic_DNA"/>
</dbReference>
<comment type="caution">
    <text evidence="1">The sequence shown here is derived from an EMBL/GenBank/DDBJ whole genome shotgun (WGS) entry which is preliminary data.</text>
</comment>
<reference evidence="1 2" key="2">
    <citation type="submission" date="2019-01" db="EMBL/GenBank/DDBJ databases">
        <title>Sinorhodobacter populi sp. nov. isolated from the symptomatic bark tissue of Populus euramericana canker.</title>
        <authorList>
            <person name="Xu G."/>
        </authorList>
    </citation>
    <scope>NUCLEOTIDE SEQUENCE [LARGE SCALE GENOMIC DNA]</scope>
    <source>
        <strain evidence="1 2">CGMCC 1.12963</strain>
    </source>
</reference>
<keyword evidence="2" id="KW-1185">Reference proteome</keyword>